<reference evidence="2" key="1">
    <citation type="submission" date="2019-04" db="EMBL/GenBank/DDBJ databases">
        <title>Whole genome sequencing of oral phylogroup 2 treponemes.</title>
        <authorList>
            <person name="Chan Y."/>
            <person name="Zeng H.H."/>
            <person name="Yu X.L."/>
            <person name="Leung W.K."/>
            <person name="Watt R.M."/>
        </authorList>
    </citation>
    <scope>NUCLEOTIDE SEQUENCE</scope>
    <source>
        <strain evidence="2">OMZ 835</strain>
        <strain evidence="1">OMZ 847</strain>
    </source>
</reference>
<dbReference type="EMBL" id="CP038804">
    <property type="protein sequence ID" value="UTY32584.1"/>
    <property type="molecule type" value="Genomic_DNA"/>
</dbReference>
<gene>
    <name evidence="2" type="ORF">E4N74_00040</name>
    <name evidence="1" type="ORF">E4N76_00040</name>
</gene>
<accession>A0AAE9SKD2</accession>
<dbReference type="AlphaFoldDB" id="A0AAE9SKD2"/>
<sequence>MTVSSFFPGHIRLRGELIKDDDIFKAFERAASSHKAVRKIERNARIGSLCIEYDADALPLSKFEIFREDLPELKKLSDAYILGKVEKEALIKKIAELWEKLNTV</sequence>
<keyword evidence="4" id="KW-1185">Reference proteome</keyword>
<proteinExistence type="predicted"/>
<dbReference type="Proteomes" id="UP001058682">
    <property type="component" value="Chromosome"/>
</dbReference>
<evidence type="ECO:0000313" key="3">
    <source>
        <dbReference type="Proteomes" id="UP001058682"/>
    </source>
</evidence>
<evidence type="ECO:0000313" key="1">
    <source>
        <dbReference type="EMBL" id="UTY27543.1"/>
    </source>
</evidence>
<dbReference type="EMBL" id="CP038802">
    <property type="protein sequence ID" value="UTY27543.1"/>
    <property type="molecule type" value="Genomic_DNA"/>
</dbReference>
<dbReference type="Proteomes" id="UP001059401">
    <property type="component" value="Chromosome"/>
</dbReference>
<name>A0AAE9SKD2_9SPIR</name>
<organism evidence="2 3">
    <name type="scientific">Treponema putidum</name>
    <dbReference type="NCBI Taxonomy" id="221027"/>
    <lineage>
        <taxon>Bacteria</taxon>
        <taxon>Pseudomonadati</taxon>
        <taxon>Spirochaetota</taxon>
        <taxon>Spirochaetia</taxon>
        <taxon>Spirochaetales</taxon>
        <taxon>Treponemataceae</taxon>
        <taxon>Treponema</taxon>
    </lineage>
</organism>
<evidence type="ECO:0000313" key="2">
    <source>
        <dbReference type="EMBL" id="UTY32584.1"/>
    </source>
</evidence>
<protein>
    <submittedName>
        <fullName evidence="2">Uncharacterized protein</fullName>
    </submittedName>
</protein>
<dbReference type="RefSeq" id="WP_255805536.1">
    <property type="nucleotide sequence ID" value="NZ_CP038802.1"/>
</dbReference>
<evidence type="ECO:0000313" key="4">
    <source>
        <dbReference type="Proteomes" id="UP001059401"/>
    </source>
</evidence>